<sequence>MSTPDASQFILKKQYQAIQRREQTPHEKGITRLSLYVPPTTSLNNFLTSFSTKNIYLQRHPLVNFSTGLGYKSRTVPYTGPKLI</sequence>
<dbReference type="EMBL" id="MN739946">
    <property type="protein sequence ID" value="QHT79136.1"/>
    <property type="molecule type" value="Genomic_DNA"/>
</dbReference>
<organism evidence="1">
    <name type="scientific">viral metagenome</name>
    <dbReference type="NCBI Taxonomy" id="1070528"/>
    <lineage>
        <taxon>unclassified sequences</taxon>
        <taxon>metagenomes</taxon>
        <taxon>organismal metagenomes</taxon>
    </lineage>
</organism>
<protein>
    <submittedName>
        <fullName evidence="1">Uncharacterized protein</fullName>
    </submittedName>
</protein>
<name>A0A6C0HG80_9ZZZZ</name>
<proteinExistence type="predicted"/>
<evidence type="ECO:0000313" key="1">
    <source>
        <dbReference type="EMBL" id="QHT79136.1"/>
    </source>
</evidence>
<accession>A0A6C0HG80</accession>
<dbReference type="AlphaFoldDB" id="A0A6C0HG80"/>
<reference evidence="1" key="1">
    <citation type="journal article" date="2020" name="Nature">
        <title>Giant virus diversity and host interactions through global metagenomics.</title>
        <authorList>
            <person name="Schulz F."/>
            <person name="Roux S."/>
            <person name="Paez-Espino D."/>
            <person name="Jungbluth S."/>
            <person name="Walsh D.A."/>
            <person name="Denef V.J."/>
            <person name="McMahon K.D."/>
            <person name="Konstantinidis K.T."/>
            <person name="Eloe-Fadrosh E.A."/>
            <person name="Kyrpides N.C."/>
            <person name="Woyke T."/>
        </authorList>
    </citation>
    <scope>NUCLEOTIDE SEQUENCE</scope>
    <source>
        <strain evidence="1">GVMAG-M-3300023179-99</strain>
    </source>
</reference>